<dbReference type="EMBL" id="BAAAXF010000036">
    <property type="protein sequence ID" value="GAA3498133.1"/>
    <property type="molecule type" value="Genomic_DNA"/>
</dbReference>
<keyword evidence="3" id="KW-0472">Membrane</keyword>
<comment type="caution">
    <text evidence="5">The sequence shown here is derived from an EMBL/GenBank/DDBJ whole genome shotgun (WGS) entry which is preliminary data.</text>
</comment>
<feature type="transmembrane region" description="Helical" evidence="3">
    <location>
        <begin position="127"/>
        <end position="148"/>
    </location>
</feature>
<dbReference type="Pfam" id="PF13490">
    <property type="entry name" value="zf-HC2"/>
    <property type="match status" value="1"/>
</dbReference>
<keyword evidence="2" id="KW-0804">Transcription</keyword>
<dbReference type="InterPro" id="IPR041916">
    <property type="entry name" value="Anti_sigma_zinc_sf"/>
</dbReference>
<evidence type="ECO:0000256" key="1">
    <source>
        <dbReference type="ARBA" id="ARBA00023015"/>
    </source>
</evidence>
<keyword evidence="3" id="KW-1133">Transmembrane helix</keyword>
<feature type="transmembrane region" description="Helical" evidence="3">
    <location>
        <begin position="287"/>
        <end position="306"/>
    </location>
</feature>
<gene>
    <name evidence="5" type="ORF">GCM10019016_052360</name>
</gene>
<protein>
    <recommendedName>
        <fullName evidence="4">Putative zinc-finger domain-containing protein</fullName>
    </recommendedName>
</protein>
<evidence type="ECO:0000313" key="6">
    <source>
        <dbReference type="Proteomes" id="UP001501455"/>
    </source>
</evidence>
<reference evidence="6" key="1">
    <citation type="journal article" date="2019" name="Int. J. Syst. Evol. Microbiol.">
        <title>The Global Catalogue of Microorganisms (GCM) 10K type strain sequencing project: providing services to taxonomists for standard genome sequencing and annotation.</title>
        <authorList>
            <consortium name="The Broad Institute Genomics Platform"/>
            <consortium name="The Broad Institute Genome Sequencing Center for Infectious Disease"/>
            <person name="Wu L."/>
            <person name="Ma J."/>
        </authorList>
    </citation>
    <scope>NUCLEOTIDE SEQUENCE [LARGE SCALE GENOMIC DNA]</scope>
    <source>
        <strain evidence="6">JCM 4816</strain>
    </source>
</reference>
<feature type="transmembrane region" description="Helical" evidence="3">
    <location>
        <begin position="154"/>
        <end position="172"/>
    </location>
</feature>
<dbReference type="Gene3D" id="1.10.10.1320">
    <property type="entry name" value="Anti-sigma factor, zinc-finger domain"/>
    <property type="match status" value="1"/>
</dbReference>
<feature type="transmembrane region" description="Helical" evidence="3">
    <location>
        <begin position="193"/>
        <end position="217"/>
    </location>
</feature>
<sequence>MTGWHASDHLVTRYADGGLPEADAWSLEKHLESCGGCALRVSRAVRATAAGPALAGIREAVLADVRGTVPAGAAPAAPPAHGPVPARSVARPAGLPVRARPWPRRWPSARPGAVRVLWALGPAVRGAWLPAVLLVAVGAVALAHGGGLANARPWLLALAPVVPVAGVALSYGPHADPMHEITAATPSAGLRLVLTRTAAVLAVSLPLLTLAGALLPSTGAPNAAAWLLPGLALTLASLALAGYVGLRAATAVTGGGWLCAVLGPVLAAPGGLTGELSERLSACLDGAPAQGGWAAAAVLCAALLAARRPAFHFLEKS</sequence>
<name>A0ABP6TUF9_9ACTN</name>
<proteinExistence type="predicted"/>
<evidence type="ECO:0000313" key="5">
    <source>
        <dbReference type="EMBL" id="GAA3498133.1"/>
    </source>
</evidence>
<dbReference type="InterPro" id="IPR027383">
    <property type="entry name" value="Znf_put"/>
</dbReference>
<evidence type="ECO:0000256" key="2">
    <source>
        <dbReference type="ARBA" id="ARBA00023163"/>
    </source>
</evidence>
<keyword evidence="1" id="KW-0805">Transcription regulation</keyword>
<dbReference type="Proteomes" id="UP001501455">
    <property type="component" value="Unassembled WGS sequence"/>
</dbReference>
<feature type="domain" description="Putative zinc-finger" evidence="4">
    <location>
        <begin position="10"/>
        <end position="38"/>
    </location>
</feature>
<evidence type="ECO:0000259" key="4">
    <source>
        <dbReference type="Pfam" id="PF13490"/>
    </source>
</evidence>
<keyword evidence="3" id="KW-0812">Transmembrane</keyword>
<accession>A0ABP6TUF9</accession>
<dbReference type="RefSeq" id="WP_345578443.1">
    <property type="nucleotide sequence ID" value="NZ_BAAAXF010000036.1"/>
</dbReference>
<evidence type="ECO:0000256" key="3">
    <source>
        <dbReference type="SAM" id="Phobius"/>
    </source>
</evidence>
<feature type="transmembrane region" description="Helical" evidence="3">
    <location>
        <begin position="223"/>
        <end position="241"/>
    </location>
</feature>
<organism evidence="5 6">
    <name type="scientific">Streptomyces prasinosporus</name>
    <dbReference type="NCBI Taxonomy" id="68256"/>
    <lineage>
        <taxon>Bacteria</taxon>
        <taxon>Bacillati</taxon>
        <taxon>Actinomycetota</taxon>
        <taxon>Actinomycetes</taxon>
        <taxon>Kitasatosporales</taxon>
        <taxon>Streptomycetaceae</taxon>
        <taxon>Streptomyces</taxon>
        <taxon>Streptomyces albogriseolus group</taxon>
    </lineage>
</organism>
<keyword evidence="6" id="KW-1185">Reference proteome</keyword>
<feature type="transmembrane region" description="Helical" evidence="3">
    <location>
        <begin position="248"/>
        <end position="267"/>
    </location>
</feature>